<evidence type="ECO:0000313" key="2">
    <source>
        <dbReference type="Proteomes" id="UP001597374"/>
    </source>
</evidence>
<dbReference type="EMBL" id="JBHUIM010000001">
    <property type="protein sequence ID" value="MFD2245467.1"/>
    <property type="molecule type" value="Genomic_DNA"/>
</dbReference>
<keyword evidence="2" id="KW-1185">Reference proteome</keyword>
<reference evidence="2" key="1">
    <citation type="journal article" date="2019" name="Int. J. Syst. Evol. Microbiol.">
        <title>The Global Catalogue of Microorganisms (GCM) 10K type strain sequencing project: providing services to taxonomists for standard genome sequencing and annotation.</title>
        <authorList>
            <consortium name="The Broad Institute Genomics Platform"/>
            <consortium name="The Broad Institute Genome Sequencing Center for Infectious Disease"/>
            <person name="Wu L."/>
            <person name="Ma J."/>
        </authorList>
    </citation>
    <scope>NUCLEOTIDE SEQUENCE [LARGE SCALE GENOMIC DNA]</scope>
    <source>
        <strain evidence="2">CGMCC 4.1782</strain>
    </source>
</reference>
<accession>A0ABW5CV35</accession>
<protein>
    <submittedName>
        <fullName evidence="1">Uncharacterized protein</fullName>
    </submittedName>
</protein>
<comment type="caution">
    <text evidence="1">The sequence shown here is derived from an EMBL/GenBank/DDBJ whole genome shotgun (WGS) entry which is preliminary data.</text>
</comment>
<organism evidence="1 2">
    <name type="scientific">Pontibacter ruber</name>
    <dbReference type="NCBI Taxonomy" id="1343895"/>
    <lineage>
        <taxon>Bacteria</taxon>
        <taxon>Pseudomonadati</taxon>
        <taxon>Bacteroidota</taxon>
        <taxon>Cytophagia</taxon>
        <taxon>Cytophagales</taxon>
        <taxon>Hymenobacteraceae</taxon>
        <taxon>Pontibacter</taxon>
    </lineage>
</organism>
<dbReference type="Proteomes" id="UP001597374">
    <property type="component" value="Unassembled WGS sequence"/>
</dbReference>
<gene>
    <name evidence="1" type="ORF">ACFSKP_04320</name>
</gene>
<sequence>MRWRKYIEHYYRFRLPYSHYRECVRQHYTNARLTNRRNRIPCEAMLQSRGYTNCFACSNGPQLFPSPTSHLRPSVGIRVLTK</sequence>
<proteinExistence type="predicted"/>
<name>A0ABW5CV35_9BACT</name>
<dbReference type="RefSeq" id="WP_250429076.1">
    <property type="nucleotide sequence ID" value="NZ_JALPRR010000002.1"/>
</dbReference>
<evidence type="ECO:0000313" key="1">
    <source>
        <dbReference type="EMBL" id="MFD2245467.1"/>
    </source>
</evidence>